<feature type="domain" description="POTRA" evidence="10">
    <location>
        <begin position="191"/>
        <end position="279"/>
    </location>
</feature>
<keyword evidence="4 8" id="KW-0732">Signal</keyword>
<sequence precursor="true">MNLHGIVRSPSHLLRHASRIALVAGALTLAAPAAQAFEPFVVRDIRVEGLQRIEPGTVFGYMPVKVGNQFTEEQATEAVRALFATGFFSDVRIEVRDGVVVAVVTERPTIASIGFNGMREFDNKTVLQSLNQVGFADGRIFDRAVLERAEQELRNQYLARGKYAVEITSTVTPLPRNRVGVAFEVFEGDVAKIRDIRIVGNEAFSDRTLRGLFQLSTPGWLTWYTKTDQYSRQKLQADIDTLRAYYLDRGYLEFNVEPPQVSISPDRRDIHITVTINEGPIYKVGKVQLAGDLLGLDNEFRDLITVKEGETFSAADVNASGQAISDYLGDLGYAFANVNPNPAIDRETKVADLTYFVDPNRRVYVRRINIGGNTRTRDTVVRREMRQNEAAWYNAADIQLSRNRIDRLGYFQSVDVESQPVPGTPDQVDVNVNVQERPTGMINLGVGYSSADRVMLMAGISEDNVFGTGTNLGFQVNTSSRNRAFVLSHTDPYFTRDGISRTTSLYYRRQQQWYGNTGDYELRTGGLGMNFGIPFSEIDRVNFGGTYERNEITIYDDSPFNYREYVEQYGPKSDAFILSTGWTRDTRDSALAPREGYLTRLSGEGSVLGDLRYYSATAQGQVYWPVSRDITLALNAQVDYGRGYSGQPYPPLKNFYAGGIGSVRGYESGSLGPRDPDTNDFIGGAKRVFFNTQLYLPFPGAQQDRTLRWFAFVDGGQVYANNQNINLGDLRYSAGIGLSWDSPLGPLQISWGRALNKKDGDDTEPFQFQIGTTF</sequence>
<comment type="subunit">
    <text evidence="8">Part of the Bam complex.</text>
</comment>
<comment type="subcellular location">
    <subcellularLocation>
        <location evidence="8">Cell outer membrane</location>
    </subcellularLocation>
    <subcellularLocation>
        <location evidence="1">Membrane</location>
    </subcellularLocation>
</comment>
<dbReference type="InterPro" id="IPR034746">
    <property type="entry name" value="POTRA"/>
</dbReference>
<dbReference type="AlphaFoldDB" id="A0A556ABR9"/>
<gene>
    <name evidence="8 11" type="primary">bamA</name>
    <name evidence="11" type="ORF">FOZ76_21115</name>
</gene>
<dbReference type="Pfam" id="PF01103">
    <property type="entry name" value="Omp85"/>
    <property type="match status" value="1"/>
</dbReference>
<feature type="chain" id="PRO_5022277242" description="Outer membrane protein assembly factor BamA" evidence="8">
    <location>
        <begin position="37"/>
        <end position="774"/>
    </location>
</feature>
<comment type="function">
    <text evidence="8">Part of the outer membrane protein assembly complex, which is involved in assembly and insertion of beta-barrel proteins into the outer membrane.</text>
</comment>
<keyword evidence="2 8" id="KW-1134">Transmembrane beta strand</keyword>
<dbReference type="PANTHER" id="PTHR12815">
    <property type="entry name" value="SORTING AND ASSEMBLY MACHINERY SAMM50 PROTEIN FAMILY MEMBER"/>
    <property type="match status" value="1"/>
</dbReference>
<comment type="similarity">
    <text evidence="8">Belongs to the BamA family.</text>
</comment>
<accession>A0A556ABR9</accession>
<dbReference type="PIRSF" id="PIRSF006076">
    <property type="entry name" value="OM_assembly_OMP85"/>
    <property type="match status" value="1"/>
</dbReference>
<dbReference type="InterPro" id="IPR000184">
    <property type="entry name" value="Bac_surfAg_D15"/>
</dbReference>
<evidence type="ECO:0000259" key="10">
    <source>
        <dbReference type="PROSITE" id="PS51779"/>
    </source>
</evidence>
<dbReference type="GO" id="GO:0043165">
    <property type="term" value="P:Gram-negative-bacterium-type cell outer membrane assembly"/>
    <property type="evidence" value="ECO:0007669"/>
    <property type="project" value="UniProtKB-UniRule"/>
</dbReference>
<feature type="signal peptide" evidence="8">
    <location>
        <begin position="1"/>
        <end position="36"/>
    </location>
</feature>
<dbReference type="OrthoDB" id="9803054at2"/>
<dbReference type="InterPro" id="IPR023707">
    <property type="entry name" value="OM_assembly_BamA"/>
</dbReference>
<dbReference type="NCBIfam" id="TIGR03303">
    <property type="entry name" value="OM_YaeT"/>
    <property type="match status" value="1"/>
</dbReference>
<dbReference type="GO" id="GO:0051205">
    <property type="term" value="P:protein insertion into membrane"/>
    <property type="evidence" value="ECO:0007669"/>
    <property type="project" value="UniProtKB-UniRule"/>
</dbReference>
<dbReference type="GO" id="GO:0009279">
    <property type="term" value="C:cell outer membrane"/>
    <property type="evidence" value="ECO:0007669"/>
    <property type="project" value="UniProtKB-SubCell"/>
</dbReference>
<evidence type="ECO:0000256" key="1">
    <source>
        <dbReference type="ARBA" id="ARBA00004370"/>
    </source>
</evidence>
<evidence type="ECO:0000313" key="12">
    <source>
        <dbReference type="Proteomes" id="UP000318405"/>
    </source>
</evidence>
<proteinExistence type="inferred from homology"/>
<dbReference type="Gene3D" id="3.10.20.310">
    <property type="entry name" value="membrane protein fhac"/>
    <property type="match status" value="5"/>
</dbReference>
<reference evidence="11 12" key="1">
    <citation type="submission" date="2019-07" db="EMBL/GenBank/DDBJ databases">
        <title>Qingshengfaniella alkalisoli gen. nov., sp. nov., isolated from saline soil.</title>
        <authorList>
            <person name="Xu L."/>
            <person name="Huang X.-X."/>
            <person name="Sun J.-Q."/>
        </authorList>
    </citation>
    <scope>NUCLEOTIDE SEQUENCE [LARGE SCALE GENOMIC DNA]</scope>
    <source>
        <strain evidence="11 12">DSM 27279</strain>
    </source>
</reference>
<evidence type="ECO:0000256" key="7">
    <source>
        <dbReference type="ARBA" id="ARBA00023237"/>
    </source>
</evidence>
<dbReference type="PROSITE" id="PS51779">
    <property type="entry name" value="POTRA"/>
    <property type="match status" value="3"/>
</dbReference>
<name>A0A556ABR9_9BURK</name>
<keyword evidence="12" id="KW-1185">Reference proteome</keyword>
<evidence type="ECO:0000256" key="8">
    <source>
        <dbReference type="HAMAP-Rule" id="MF_01430"/>
    </source>
</evidence>
<dbReference type="RefSeq" id="WP_143950244.1">
    <property type="nucleotide sequence ID" value="NZ_BAABMB010000003.1"/>
</dbReference>
<comment type="caution">
    <text evidence="11">The sequence shown here is derived from an EMBL/GenBank/DDBJ whole genome shotgun (WGS) entry which is preliminary data.</text>
</comment>
<protein>
    <recommendedName>
        <fullName evidence="8 9">Outer membrane protein assembly factor BamA</fullName>
    </recommendedName>
</protein>
<evidence type="ECO:0000256" key="4">
    <source>
        <dbReference type="ARBA" id="ARBA00022729"/>
    </source>
</evidence>
<evidence type="ECO:0000256" key="9">
    <source>
        <dbReference type="NCBIfam" id="TIGR03303"/>
    </source>
</evidence>
<feature type="domain" description="POTRA" evidence="10">
    <location>
        <begin position="40"/>
        <end position="107"/>
    </location>
</feature>
<evidence type="ECO:0000313" key="11">
    <source>
        <dbReference type="EMBL" id="TSH90328.1"/>
    </source>
</evidence>
<dbReference type="Gene3D" id="2.40.160.50">
    <property type="entry name" value="membrane protein fhac: a member of the omp85/tpsb transporter family"/>
    <property type="match status" value="1"/>
</dbReference>
<keyword evidence="6 8" id="KW-0472">Membrane</keyword>
<dbReference type="InterPro" id="IPR010827">
    <property type="entry name" value="BamA/TamA_POTRA"/>
</dbReference>
<evidence type="ECO:0000256" key="3">
    <source>
        <dbReference type="ARBA" id="ARBA00022692"/>
    </source>
</evidence>
<keyword evidence="5 8" id="KW-0677">Repeat</keyword>
<dbReference type="Proteomes" id="UP000318405">
    <property type="component" value="Unassembled WGS sequence"/>
</dbReference>
<feature type="domain" description="POTRA" evidence="10">
    <location>
        <begin position="363"/>
        <end position="437"/>
    </location>
</feature>
<evidence type="ECO:0000256" key="5">
    <source>
        <dbReference type="ARBA" id="ARBA00022737"/>
    </source>
</evidence>
<dbReference type="PANTHER" id="PTHR12815:SF23">
    <property type="entry name" value="OUTER MEMBRANE PROTEIN ASSEMBLY FACTOR BAMA"/>
    <property type="match status" value="1"/>
</dbReference>
<dbReference type="InterPro" id="IPR039910">
    <property type="entry name" value="D15-like"/>
</dbReference>
<evidence type="ECO:0000256" key="6">
    <source>
        <dbReference type="ARBA" id="ARBA00023136"/>
    </source>
</evidence>
<evidence type="ECO:0000256" key="2">
    <source>
        <dbReference type="ARBA" id="ARBA00022452"/>
    </source>
</evidence>
<dbReference type="HAMAP" id="MF_01430">
    <property type="entry name" value="OM_assembly_BamA"/>
    <property type="match status" value="1"/>
</dbReference>
<dbReference type="Pfam" id="PF07244">
    <property type="entry name" value="POTRA"/>
    <property type="match status" value="5"/>
</dbReference>
<organism evidence="11 12">
    <name type="scientific">Verticiella sediminum</name>
    <dbReference type="NCBI Taxonomy" id="1247510"/>
    <lineage>
        <taxon>Bacteria</taxon>
        <taxon>Pseudomonadati</taxon>
        <taxon>Pseudomonadota</taxon>
        <taxon>Betaproteobacteria</taxon>
        <taxon>Burkholderiales</taxon>
        <taxon>Alcaligenaceae</taxon>
        <taxon>Verticiella</taxon>
    </lineage>
</organism>
<dbReference type="EMBL" id="VLTJ01000039">
    <property type="protein sequence ID" value="TSH90328.1"/>
    <property type="molecule type" value="Genomic_DNA"/>
</dbReference>
<keyword evidence="7 8" id="KW-0998">Cell outer membrane</keyword>
<keyword evidence="3 8" id="KW-0812">Transmembrane</keyword>